<evidence type="ECO:0000256" key="1">
    <source>
        <dbReference type="SAM" id="MobiDB-lite"/>
    </source>
</evidence>
<dbReference type="EMBL" id="JXTC01000010">
    <property type="protein sequence ID" value="POO00921.1"/>
    <property type="molecule type" value="Genomic_DNA"/>
</dbReference>
<reference evidence="3" key="1">
    <citation type="submission" date="2016-06" db="EMBL/GenBank/DDBJ databases">
        <title>Parallel loss of symbiosis genes in relatives of nitrogen-fixing non-legume Parasponia.</title>
        <authorList>
            <person name="Van Velzen R."/>
            <person name="Holmer R."/>
            <person name="Bu F."/>
            <person name="Rutten L."/>
            <person name="Van Zeijl A."/>
            <person name="Liu W."/>
            <person name="Santuari L."/>
            <person name="Cao Q."/>
            <person name="Sharma T."/>
            <person name="Shen D."/>
            <person name="Roswanjaya Y."/>
            <person name="Wardhani T."/>
            <person name="Kalhor M.S."/>
            <person name="Jansen J."/>
            <person name="Van den Hoogen J."/>
            <person name="Gungor B."/>
            <person name="Hartog M."/>
            <person name="Hontelez J."/>
            <person name="Verver J."/>
            <person name="Yang W.-C."/>
            <person name="Schijlen E."/>
            <person name="Repin R."/>
            <person name="Schilthuizen M."/>
            <person name="Schranz E."/>
            <person name="Heidstra R."/>
            <person name="Miyata K."/>
            <person name="Fedorova E."/>
            <person name="Kohlen W."/>
            <person name="Bisseling T."/>
            <person name="Smit S."/>
            <person name="Geurts R."/>
        </authorList>
    </citation>
    <scope>NUCLEOTIDE SEQUENCE [LARGE SCALE GENOMIC DNA]</scope>
    <source>
        <strain evidence="3">cv. RG33-2</strain>
    </source>
</reference>
<protein>
    <submittedName>
        <fullName evidence="2">Uncharacterized protein</fullName>
    </submittedName>
</protein>
<dbReference type="Proteomes" id="UP000237000">
    <property type="component" value="Unassembled WGS sequence"/>
</dbReference>
<keyword evidence="3" id="KW-1185">Reference proteome</keyword>
<gene>
    <name evidence="2" type="ORF">TorRG33x02_031040</name>
</gene>
<dbReference type="OrthoDB" id="1732124at2759"/>
<accession>A0A2P5FT07</accession>
<organism evidence="2 3">
    <name type="scientific">Trema orientale</name>
    <name type="common">Charcoal tree</name>
    <name type="synonym">Celtis orientalis</name>
    <dbReference type="NCBI Taxonomy" id="63057"/>
    <lineage>
        <taxon>Eukaryota</taxon>
        <taxon>Viridiplantae</taxon>
        <taxon>Streptophyta</taxon>
        <taxon>Embryophyta</taxon>
        <taxon>Tracheophyta</taxon>
        <taxon>Spermatophyta</taxon>
        <taxon>Magnoliopsida</taxon>
        <taxon>eudicotyledons</taxon>
        <taxon>Gunneridae</taxon>
        <taxon>Pentapetalae</taxon>
        <taxon>rosids</taxon>
        <taxon>fabids</taxon>
        <taxon>Rosales</taxon>
        <taxon>Cannabaceae</taxon>
        <taxon>Trema</taxon>
    </lineage>
</organism>
<feature type="non-terminal residue" evidence="2">
    <location>
        <position position="1"/>
    </location>
</feature>
<feature type="compositionally biased region" description="Polar residues" evidence="1">
    <location>
        <begin position="93"/>
        <end position="108"/>
    </location>
</feature>
<feature type="region of interest" description="Disordered" evidence="1">
    <location>
        <begin position="89"/>
        <end position="108"/>
    </location>
</feature>
<sequence>DRMLELRSQKTPDDMSDKEILECVIGRRSIRIKGWARSPTTNTQTDTPNSTNGRPTYAELCVELTTMKNRLHEVEGGLDECHQVLRSQGFMPHSNSGLVSDQSSGPTS</sequence>
<name>A0A2P5FT07_TREOI</name>
<feature type="region of interest" description="Disordered" evidence="1">
    <location>
        <begin position="35"/>
        <end position="54"/>
    </location>
</feature>
<dbReference type="AlphaFoldDB" id="A0A2P5FT07"/>
<proteinExistence type="predicted"/>
<comment type="caution">
    <text evidence="2">The sequence shown here is derived from an EMBL/GenBank/DDBJ whole genome shotgun (WGS) entry which is preliminary data.</text>
</comment>
<evidence type="ECO:0000313" key="2">
    <source>
        <dbReference type="EMBL" id="POO00921.1"/>
    </source>
</evidence>
<dbReference type="InParanoid" id="A0A2P5FT07"/>
<evidence type="ECO:0000313" key="3">
    <source>
        <dbReference type="Proteomes" id="UP000237000"/>
    </source>
</evidence>
<feature type="compositionally biased region" description="Low complexity" evidence="1">
    <location>
        <begin position="38"/>
        <end position="52"/>
    </location>
</feature>